<dbReference type="PROSITE" id="PS51281">
    <property type="entry name" value="TAP_C"/>
    <property type="match status" value="1"/>
</dbReference>
<keyword evidence="6" id="KW-0509">mRNA transport</keyword>
<accession>A0A2S4PKF5</accession>
<dbReference type="InterPro" id="IPR005637">
    <property type="entry name" value="TAP_C_dom"/>
</dbReference>
<dbReference type="Gene3D" id="1.10.8.10">
    <property type="entry name" value="DNA helicase RuvA subunit, C-terminal domain"/>
    <property type="match status" value="1"/>
</dbReference>
<dbReference type="PROSITE" id="PS51450">
    <property type="entry name" value="LRR"/>
    <property type="match status" value="1"/>
</dbReference>
<dbReference type="FunFam" id="3.10.450.50:FF:000013">
    <property type="entry name" value="mRNA export factor mex67"/>
    <property type="match status" value="1"/>
</dbReference>
<evidence type="ECO:0000259" key="9">
    <source>
        <dbReference type="PROSITE" id="PS50177"/>
    </source>
</evidence>
<dbReference type="InterPro" id="IPR018222">
    <property type="entry name" value="Nuclear_transport_factor_2_euk"/>
</dbReference>
<dbReference type="InterPro" id="IPR030217">
    <property type="entry name" value="NXF_fam"/>
</dbReference>
<evidence type="ECO:0000256" key="4">
    <source>
        <dbReference type="ARBA" id="ARBA00022614"/>
    </source>
</evidence>
<dbReference type="Pfam" id="PF03943">
    <property type="entry name" value="TAP_C"/>
    <property type="match status" value="1"/>
</dbReference>
<dbReference type="InterPro" id="IPR001611">
    <property type="entry name" value="Leu-rich_rpt"/>
</dbReference>
<feature type="non-terminal residue" evidence="11">
    <location>
        <position position="625"/>
    </location>
</feature>
<evidence type="ECO:0000256" key="3">
    <source>
        <dbReference type="ARBA" id="ARBA00022448"/>
    </source>
</evidence>
<evidence type="ECO:0000256" key="7">
    <source>
        <dbReference type="ARBA" id="ARBA00023242"/>
    </source>
</evidence>
<dbReference type="GO" id="GO:0003723">
    <property type="term" value="F:RNA binding"/>
    <property type="evidence" value="ECO:0007669"/>
    <property type="project" value="TreeGrafter"/>
</dbReference>
<evidence type="ECO:0008006" key="13">
    <source>
        <dbReference type="Google" id="ProtNLM"/>
    </source>
</evidence>
<dbReference type="STRING" id="225359.A0A2S4PKF5"/>
<dbReference type="Gene3D" id="3.10.450.50">
    <property type="match status" value="1"/>
</dbReference>
<dbReference type="PROSITE" id="PS50177">
    <property type="entry name" value="NTF2_DOMAIN"/>
    <property type="match status" value="1"/>
</dbReference>
<protein>
    <recommendedName>
        <fullName evidence="13">mRNA export factor mex67</fullName>
    </recommendedName>
</protein>
<dbReference type="Pfam" id="PF22602">
    <property type="entry name" value="NXF_NTF2"/>
    <property type="match status" value="1"/>
</dbReference>
<evidence type="ECO:0000256" key="1">
    <source>
        <dbReference type="ARBA" id="ARBA00004123"/>
    </source>
</evidence>
<feature type="region of interest" description="Disordered" evidence="8">
    <location>
        <begin position="63"/>
        <end position="84"/>
    </location>
</feature>
<proteinExistence type="inferred from homology"/>
<evidence type="ECO:0000256" key="8">
    <source>
        <dbReference type="SAM" id="MobiDB-lite"/>
    </source>
</evidence>
<dbReference type="OrthoDB" id="25872at2759"/>
<dbReference type="CDD" id="cd14342">
    <property type="entry name" value="UBA_TAP-C"/>
    <property type="match status" value="1"/>
</dbReference>
<dbReference type="InterPro" id="IPR032675">
    <property type="entry name" value="LRR_dom_sf"/>
</dbReference>
<dbReference type="InterPro" id="IPR009060">
    <property type="entry name" value="UBA-like_sf"/>
</dbReference>
<dbReference type="InterPro" id="IPR057125">
    <property type="entry name" value="NXF1/2/3/5-like_LRR"/>
</dbReference>
<dbReference type="AlphaFoldDB" id="A0A2S4PKF5"/>
<feature type="region of interest" description="Disordered" evidence="8">
    <location>
        <begin position="1"/>
        <end position="33"/>
    </location>
</feature>
<keyword evidence="7" id="KW-0539">Nucleus</keyword>
<dbReference type="GO" id="GO:0016973">
    <property type="term" value="P:poly(A)+ mRNA export from nucleus"/>
    <property type="evidence" value="ECO:0007669"/>
    <property type="project" value="TreeGrafter"/>
</dbReference>
<keyword evidence="3" id="KW-0813">Transport</keyword>
<comment type="subcellular location">
    <subcellularLocation>
        <location evidence="1">Nucleus</location>
    </subcellularLocation>
</comment>
<dbReference type="Pfam" id="PF24048">
    <property type="entry name" value="LRR_NXF1-5"/>
    <property type="match status" value="1"/>
</dbReference>
<evidence type="ECO:0000256" key="6">
    <source>
        <dbReference type="ARBA" id="ARBA00022816"/>
    </source>
</evidence>
<dbReference type="SUPFAM" id="SSF54427">
    <property type="entry name" value="NTF2-like"/>
    <property type="match status" value="1"/>
</dbReference>
<dbReference type="SMART" id="SM00804">
    <property type="entry name" value="TAP_C"/>
    <property type="match status" value="1"/>
</dbReference>
<dbReference type="SUPFAM" id="SSF52058">
    <property type="entry name" value="L domain-like"/>
    <property type="match status" value="1"/>
</dbReference>
<keyword evidence="4" id="KW-0433">Leucine-rich repeat</keyword>
<feature type="compositionally biased region" description="Low complexity" evidence="8">
    <location>
        <begin position="1"/>
        <end position="15"/>
    </location>
</feature>
<evidence type="ECO:0000256" key="5">
    <source>
        <dbReference type="ARBA" id="ARBA00022737"/>
    </source>
</evidence>
<dbReference type="SUPFAM" id="SSF46934">
    <property type="entry name" value="UBA-like"/>
    <property type="match status" value="1"/>
</dbReference>
<dbReference type="Proteomes" id="UP000237438">
    <property type="component" value="Unassembled WGS sequence"/>
</dbReference>
<reference evidence="11 12" key="1">
    <citation type="submission" date="2017-10" db="EMBL/GenBank/DDBJ databases">
        <title>Development of genomic resources for the powdery mildew, Erysiphe pulchra.</title>
        <authorList>
            <person name="Wadl P.A."/>
            <person name="Mack B.M."/>
            <person name="Moore G."/>
            <person name="Beltz S.B."/>
        </authorList>
    </citation>
    <scope>NUCLEOTIDE SEQUENCE [LARGE SCALE GENOMIC DNA]</scope>
    <source>
        <strain evidence="11">Cflorida</strain>
    </source>
</reference>
<name>A0A2S4PKF5_9PEZI</name>
<keyword evidence="12" id="KW-1185">Reference proteome</keyword>
<comment type="caution">
    <text evidence="11">The sequence shown here is derived from an EMBL/GenBank/DDBJ whole genome shotgun (WGS) entry which is preliminary data.</text>
</comment>
<dbReference type="EMBL" id="PEDP01002683">
    <property type="protein sequence ID" value="POS82514.1"/>
    <property type="molecule type" value="Genomic_DNA"/>
</dbReference>
<keyword evidence="5" id="KW-0677">Repeat</keyword>
<dbReference type="GO" id="GO:0005634">
    <property type="term" value="C:nucleus"/>
    <property type="evidence" value="ECO:0007669"/>
    <property type="project" value="UniProtKB-SubCell"/>
</dbReference>
<dbReference type="PANTHER" id="PTHR10662:SF22">
    <property type="entry name" value="NUCLEAR RNA EXPORT FACTOR 1"/>
    <property type="match status" value="1"/>
</dbReference>
<feature type="domain" description="NTF2" evidence="9">
    <location>
        <begin position="360"/>
        <end position="536"/>
    </location>
</feature>
<dbReference type="InterPro" id="IPR002075">
    <property type="entry name" value="NTF2_dom"/>
</dbReference>
<feature type="domain" description="TAP-C" evidence="10">
    <location>
        <begin position="571"/>
        <end position="624"/>
    </location>
</feature>
<evidence type="ECO:0000313" key="12">
    <source>
        <dbReference type="Proteomes" id="UP000237438"/>
    </source>
</evidence>
<dbReference type="InterPro" id="IPR032710">
    <property type="entry name" value="NTF2-like_dom_sf"/>
</dbReference>
<gene>
    <name evidence="11" type="ORF">EPUL_005835</name>
</gene>
<dbReference type="Gene3D" id="3.80.10.10">
    <property type="entry name" value="Ribonuclease Inhibitor"/>
    <property type="match status" value="1"/>
</dbReference>
<sequence length="625" mass="69337">MSRGNRNSSSNARGLSRGGIKKRRNGATRIDKDGDLVMDTSTIGLRTGGFGNRRQLEQVNTHLATSIRSTGPGRLKGGSKMGNRRSQQAIIRGLRENNSSMLETVEELVSTRSSLEGNSVFITASKQDIEQIQKLDNVLFAGVALSIKPYNQSIKINGEKNDGISAEARSLKSELHEFLASRYSVEHKLLDLSRLGTDPKLRSMGLFREGVKNERKLFNAIMAICDGLFKSCKDKQDAISSIALTDNSLSSLSDISSLAQTFPDIKNLDLSRNKIPDLKALDAWRWKFRNLEILIIKDNPIESRHPDLKAELMKRYPRLHTINDVRVRSPEEISAIIAATELAKSPIPISGPFFRDLDQVGETFIRYFIPNYDNDRIALATSAYDAESTFSLSINMLSPLDKNNIIPAPNWSEYLKSSRNLNKVAHISARMNRQFTGAQSIRDIWTSLPKTKHPDIEIENNKYLFEGHELPGVPDPTGQSPMGVTGMIINMHGEFQDLGKSATDVVQLCSFSRTFILGPGPPGGPAIRVISDLLVLRPWAPLASSTTTSTSNISIQGQIIQGSTSVKTIEQQQELIAQKFMEHTGMTLQYSILCLQQAEWDVQKANELFNQKKANLPADAFIPLS</sequence>
<organism evidence="11 12">
    <name type="scientific">Erysiphe pulchra</name>
    <dbReference type="NCBI Taxonomy" id="225359"/>
    <lineage>
        <taxon>Eukaryota</taxon>
        <taxon>Fungi</taxon>
        <taxon>Dikarya</taxon>
        <taxon>Ascomycota</taxon>
        <taxon>Pezizomycotina</taxon>
        <taxon>Leotiomycetes</taxon>
        <taxon>Erysiphales</taxon>
        <taxon>Erysiphaceae</taxon>
        <taxon>Erysiphe</taxon>
    </lineage>
</organism>
<evidence type="ECO:0000313" key="11">
    <source>
        <dbReference type="EMBL" id="POS82514.1"/>
    </source>
</evidence>
<evidence type="ECO:0000256" key="2">
    <source>
        <dbReference type="ARBA" id="ARBA00009285"/>
    </source>
</evidence>
<comment type="similarity">
    <text evidence="2">Belongs to the NXF family.</text>
</comment>
<dbReference type="PANTHER" id="PTHR10662">
    <property type="entry name" value="NUCLEAR RNA EXPORT FACTOR"/>
    <property type="match status" value="1"/>
</dbReference>
<evidence type="ECO:0000259" key="10">
    <source>
        <dbReference type="PROSITE" id="PS51281"/>
    </source>
</evidence>